<dbReference type="CDD" id="cd03219">
    <property type="entry name" value="ABC_Mj1267_LivG_branched"/>
    <property type="match status" value="1"/>
</dbReference>
<dbReference type="SUPFAM" id="SSF52540">
    <property type="entry name" value="P-loop containing nucleoside triphosphate hydrolases"/>
    <property type="match status" value="1"/>
</dbReference>
<keyword evidence="5" id="KW-0547">Nucleotide-binding</keyword>
<keyword evidence="4 9" id="KW-0812">Transmembrane</keyword>
<feature type="transmembrane region" description="Helical" evidence="9">
    <location>
        <begin position="6"/>
        <end position="27"/>
    </location>
</feature>
<accession>A0ABS3KV04</accession>
<evidence type="ECO:0000256" key="1">
    <source>
        <dbReference type="ARBA" id="ARBA00004651"/>
    </source>
</evidence>
<evidence type="ECO:0000256" key="9">
    <source>
        <dbReference type="SAM" id="Phobius"/>
    </source>
</evidence>
<dbReference type="InterPro" id="IPR003439">
    <property type="entry name" value="ABC_transporter-like_ATP-bd"/>
</dbReference>
<feature type="transmembrane region" description="Helical" evidence="9">
    <location>
        <begin position="156"/>
        <end position="177"/>
    </location>
</feature>
<sequence length="584" mass="61304">MPDRSILRPLGLFLLLALGWLAIGFVVQDAYWRLMLTLVPIWGLLAVSWNIFSGYSGLVSFGHAAFFGLGAYLVALGQARFGLTPWLGIPLATVLGGAAGAAIGYPTFRLRGNYFALAMLAYPLMLVSLFGWMGFQEVSVPLHREAPGWYMQFGDGRIDIAIALALLTIGFAASLLVERSRFGLSLLAIKQNELAAEAAGIDTRRWKMRAMVLSGALAAAAGGFYAVVLLVVTPNSVFGLVVSAQAMILSLFGGAGTVWGPLIGAVVLVPLGETLQAELGHILPGIQGVIYGIAVIVVILAAPEGLYWKLRDLRRRAPAMAAAEAPPAPPAAALRPPLGAPILEVEGLSKSYGGVHAVSDVSFSVRAGEILGIIGPNGAGKTTLFNLLNGLVQPSQGSVRYEGQSLAGLRPSGICRRGIGRTFQVVRAFPRMSARENVVVGAFVAHGTDDAATRAADAALAQVGLSHRAGAAAGTLTNRELRLMELARALAAGPKLVLLDEPLAGLGSTDTEALIAVVRTLPSLGITVVIIEHSMPAMLGLVDRFLVLDNGRLLTEGPPQEVLRRPAVVEAYLGRKWATADADG</sequence>
<dbReference type="GO" id="GO:0005524">
    <property type="term" value="F:ATP binding"/>
    <property type="evidence" value="ECO:0007669"/>
    <property type="project" value="UniProtKB-KW"/>
</dbReference>
<dbReference type="PANTHER" id="PTHR45772">
    <property type="entry name" value="CONSERVED COMPONENT OF ABC TRANSPORTER FOR NATURAL AMINO ACIDS-RELATED"/>
    <property type="match status" value="1"/>
</dbReference>
<dbReference type="Gene3D" id="3.40.50.300">
    <property type="entry name" value="P-loop containing nucleotide triphosphate hydrolases"/>
    <property type="match status" value="1"/>
</dbReference>
<feature type="transmembrane region" description="Helical" evidence="9">
    <location>
        <begin position="114"/>
        <end position="135"/>
    </location>
</feature>
<feature type="domain" description="ABC transporter" evidence="10">
    <location>
        <begin position="343"/>
        <end position="575"/>
    </location>
</feature>
<evidence type="ECO:0000256" key="5">
    <source>
        <dbReference type="ARBA" id="ARBA00022741"/>
    </source>
</evidence>
<feature type="transmembrane region" description="Helical" evidence="9">
    <location>
        <begin position="289"/>
        <end position="308"/>
    </location>
</feature>
<keyword evidence="2" id="KW-0813">Transport</keyword>
<evidence type="ECO:0000256" key="4">
    <source>
        <dbReference type="ARBA" id="ARBA00022692"/>
    </source>
</evidence>
<comment type="caution">
    <text evidence="11">The sequence shown here is derived from an EMBL/GenBank/DDBJ whole genome shotgun (WGS) entry which is preliminary data.</text>
</comment>
<feature type="transmembrane region" description="Helical" evidence="9">
    <location>
        <begin position="34"/>
        <end position="52"/>
    </location>
</feature>
<dbReference type="InterPro" id="IPR027417">
    <property type="entry name" value="P-loop_NTPase"/>
</dbReference>
<feature type="transmembrane region" description="Helical" evidence="9">
    <location>
        <begin position="210"/>
        <end position="232"/>
    </location>
</feature>
<dbReference type="PROSITE" id="PS50893">
    <property type="entry name" value="ABC_TRANSPORTER_2"/>
    <property type="match status" value="1"/>
</dbReference>
<dbReference type="InterPro" id="IPR003593">
    <property type="entry name" value="AAA+_ATPase"/>
</dbReference>
<evidence type="ECO:0000259" key="10">
    <source>
        <dbReference type="PROSITE" id="PS50893"/>
    </source>
</evidence>
<dbReference type="Pfam" id="PF00005">
    <property type="entry name" value="ABC_tran"/>
    <property type="match status" value="1"/>
</dbReference>
<dbReference type="Pfam" id="PF02653">
    <property type="entry name" value="BPD_transp_2"/>
    <property type="match status" value="1"/>
</dbReference>
<keyword evidence="3" id="KW-1003">Cell membrane</keyword>
<keyword evidence="12" id="KW-1185">Reference proteome</keyword>
<feature type="transmembrane region" description="Helical" evidence="9">
    <location>
        <begin position="87"/>
        <end position="108"/>
    </location>
</feature>
<dbReference type="InterPro" id="IPR043428">
    <property type="entry name" value="LivM-like"/>
</dbReference>
<dbReference type="InterPro" id="IPR032823">
    <property type="entry name" value="BCA_ABC_TP_C"/>
</dbReference>
<dbReference type="Pfam" id="PF12399">
    <property type="entry name" value="BCA_ABC_TP_C"/>
    <property type="match status" value="1"/>
</dbReference>
<dbReference type="EMBL" id="JACTNG010000014">
    <property type="protein sequence ID" value="MBO1081315.1"/>
    <property type="molecule type" value="Genomic_DNA"/>
</dbReference>
<evidence type="ECO:0000256" key="8">
    <source>
        <dbReference type="ARBA" id="ARBA00023136"/>
    </source>
</evidence>
<evidence type="ECO:0000256" key="3">
    <source>
        <dbReference type="ARBA" id="ARBA00022475"/>
    </source>
</evidence>
<keyword evidence="6 11" id="KW-0067">ATP-binding</keyword>
<gene>
    <name evidence="11" type="ORF">IAI61_19970</name>
</gene>
<evidence type="ECO:0000313" key="11">
    <source>
        <dbReference type="EMBL" id="MBO1081315.1"/>
    </source>
</evidence>
<keyword evidence="8 9" id="KW-0472">Membrane</keyword>
<comment type="subcellular location">
    <subcellularLocation>
        <location evidence="1">Cell membrane</location>
        <topology evidence="1">Multi-pass membrane protein</topology>
    </subcellularLocation>
</comment>
<evidence type="ECO:0000256" key="6">
    <source>
        <dbReference type="ARBA" id="ARBA00022840"/>
    </source>
</evidence>
<protein>
    <submittedName>
        <fullName evidence="11">Branched-chain amino acid ABC transporter ATP-binding protein/permease</fullName>
    </submittedName>
</protein>
<dbReference type="Proteomes" id="UP001518989">
    <property type="component" value="Unassembled WGS sequence"/>
</dbReference>
<dbReference type="RefSeq" id="WP_207419494.1">
    <property type="nucleotide sequence ID" value="NZ_CP061177.1"/>
</dbReference>
<feature type="transmembrane region" description="Helical" evidence="9">
    <location>
        <begin position="244"/>
        <end position="269"/>
    </location>
</feature>
<feature type="transmembrane region" description="Helical" evidence="9">
    <location>
        <begin position="58"/>
        <end position="75"/>
    </location>
</feature>
<dbReference type="CDD" id="cd06581">
    <property type="entry name" value="TM_PBP1_LivM_like"/>
    <property type="match status" value="1"/>
</dbReference>
<evidence type="ECO:0000256" key="2">
    <source>
        <dbReference type="ARBA" id="ARBA00022448"/>
    </source>
</evidence>
<evidence type="ECO:0000256" key="7">
    <source>
        <dbReference type="ARBA" id="ARBA00022989"/>
    </source>
</evidence>
<keyword evidence="7 9" id="KW-1133">Transmembrane helix</keyword>
<dbReference type="InterPro" id="IPR051120">
    <property type="entry name" value="ABC_AA/LPS_Transport"/>
</dbReference>
<organism evidence="11 12">
    <name type="scientific">Roseomonas haemaphysalidis</name>
    <dbReference type="NCBI Taxonomy" id="2768162"/>
    <lineage>
        <taxon>Bacteria</taxon>
        <taxon>Pseudomonadati</taxon>
        <taxon>Pseudomonadota</taxon>
        <taxon>Alphaproteobacteria</taxon>
        <taxon>Acetobacterales</taxon>
        <taxon>Roseomonadaceae</taxon>
        <taxon>Roseomonas</taxon>
    </lineage>
</organism>
<reference evidence="11 12" key="1">
    <citation type="submission" date="2020-09" db="EMBL/GenBank/DDBJ databases">
        <title>Roseomonas.</title>
        <authorList>
            <person name="Zhu W."/>
        </authorList>
    </citation>
    <scope>NUCLEOTIDE SEQUENCE [LARGE SCALE GENOMIC DNA]</scope>
    <source>
        <strain evidence="11 12">573</strain>
    </source>
</reference>
<name>A0ABS3KV04_9PROT</name>
<dbReference type="InterPro" id="IPR001851">
    <property type="entry name" value="ABC_transp_permease"/>
</dbReference>
<dbReference type="SMART" id="SM00382">
    <property type="entry name" value="AAA"/>
    <property type="match status" value="1"/>
</dbReference>
<dbReference type="PANTHER" id="PTHR45772:SF7">
    <property type="entry name" value="AMINO ACID ABC TRANSPORTER ATP-BINDING PROTEIN"/>
    <property type="match status" value="1"/>
</dbReference>
<proteinExistence type="predicted"/>
<evidence type="ECO:0000313" key="12">
    <source>
        <dbReference type="Proteomes" id="UP001518989"/>
    </source>
</evidence>